<sequence length="330" mass="35618">MACDSRPWKARATMAPIDGIDSARPTTMNDPSEPELDVALLRAFRALLDEASVTRAAVRLGLSQSSMSARLSRLRKAFGDPLFVAIQGGRGLAPTPLAERVAPELGEVLDRLERLPRLAAPFEPSSASRSFTLALPDMPAAVIAPALTRRLAMRAPGVRLAFVAPQAAAQGLERGAVDLLLAGREALAPELIQRPLWRDAFLTASGTRVYEAQGLDLDAFCAAEHLVVGERLEGFESHVDRALAVLGRKRRVTRLVQSYGLAPGILTGQDLLCTLPAKFLRLHATTLCLHAPPLALEPLALHAAWHPKSSADPGHAWLRAELFQLMRDEA</sequence>
<dbReference type="AlphaFoldDB" id="A0A2T9JMC0"/>
<dbReference type="EMBL" id="QDKP01000024">
    <property type="protein sequence ID" value="PVM84845.1"/>
    <property type="molecule type" value="Genomic_DNA"/>
</dbReference>
<accession>A0A2T9JMC0</accession>
<evidence type="ECO:0000256" key="3">
    <source>
        <dbReference type="ARBA" id="ARBA00023125"/>
    </source>
</evidence>
<dbReference type="Proteomes" id="UP000244913">
    <property type="component" value="Unassembled WGS sequence"/>
</dbReference>
<evidence type="ECO:0000313" key="6">
    <source>
        <dbReference type="EMBL" id="PVM84845.1"/>
    </source>
</evidence>
<dbReference type="PROSITE" id="PS50931">
    <property type="entry name" value="HTH_LYSR"/>
    <property type="match status" value="1"/>
</dbReference>
<keyword evidence="7" id="KW-1185">Reference proteome</keyword>
<dbReference type="GO" id="GO:0003700">
    <property type="term" value="F:DNA-binding transcription factor activity"/>
    <property type="evidence" value="ECO:0007669"/>
    <property type="project" value="InterPro"/>
</dbReference>
<gene>
    <name evidence="6" type="ORF">DDF65_08095</name>
</gene>
<comment type="caution">
    <text evidence="6">The sequence shown here is derived from an EMBL/GenBank/DDBJ whole genome shotgun (WGS) entry which is preliminary data.</text>
</comment>
<dbReference type="Gene3D" id="3.40.190.10">
    <property type="entry name" value="Periplasmic binding protein-like II"/>
    <property type="match status" value="2"/>
</dbReference>
<keyword evidence="4" id="KW-0804">Transcription</keyword>
<comment type="similarity">
    <text evidence="1">Belongs to the LysR transcriptional regulatory family.</text>
</comment>
<dbReference type="InterPro" id="IPR000847">
    <property type="entry name" value="LysR_HTH_N"/>
</dbReference>
<protein>
    <submittedName>
        <fullName evidence="6">LysR family transcriptional regulator</fullName>
    </submittedName>
</protein>
<organism evidence="6 7">
    <name type="scientific">Caulobacter radicis</name>
    <dbReference type="NCBI Taxonomy" id="2172650"/>
    <lineage>
        <taxon>Bacteria</taxon>
        <taxon>Pseudomonadati</taxon>
        <taxon>Pseudomonadota</taxon>
        <taxon>Alphaproteobacteria</taxon>
        <taxon>Caulobacterales</taxon>
        <taxon>Caulobacteraceae</taxon>
        <taxon>Caulobacter</taxon>
    </lineage>
</organism>
<dbReference type="Pfam" id="PF00126">
    <property type="entry name" value="HTH_1"/>
    <property type="match status" value="1"/>
</dbReference>
<dbReference type="InterPro" id="IPR036390">
    <property type="entry name" value="WH_DNA-bd_sf"/>
</dbReference>
<dbReference type="Pfam" id="PF03466">
    <property type="entry name" value="LysR_substrate"/>
    <property type="match status" value="1"/>
</dbReference>
<dbReference type="InterPro" id="IPR037402">
    <property type="entry name" value="YidZ_PBP2"/>
</dbReference>
<keyword evidence="3" id="KW-0238">DNA-binding</keyword>
<dbReference type="SUPFAM" id="SSF53850">
    <property type="entry name" value="Periplasmic binding protein-like II"/>
    <property type="match status" value="1"/>
</dbReference>
<evidence type="ECO:0000313" key="7">
    <source>
        <dbReference type="Proteomes" id="UP000244913"/>
    </source>
</evidence>
<dbReference type="InterPro" id="IPR005119">
    <property type="entry name" value="LysR_subst-bd"/>
</dbReference>
<keyword evidence="2" id="KW-0805">Transcription regulation</keyword>
<evidence type="ECO:0000256" key="4">
    <source>
        <dbReference type="ARBA" id="ARBA00023163"/>
    </source>
</evidence>
<reference evidence="6 7" key="1">
    <citation type="submission" date="2018-04" db="EMBL/GenBank/DDBJ databases">
        <title>The genome sequence of Caulobacter sp. 736.</title>
        <authorList>
            <person name="Gao J."/>
            <person name="Sun J."/>
        </authorList>
    </citation>
    <scope>NUCLEOTIDE SEQUENCE [LARGE SCALE GENOMIC DNA]</scope>
    <source>
        <strain evidence="6 7">736</strain>
    </source>
</reference>
<dbReference type="CDD" id="cd08417">
    <property type="entry name" value="PBP2_Nitroaromatics_like"/>
    <property type="match status" value="1"/>
</dbReference>
<proteinExistence type="inferred from homology"/>
<evidence type="ECO:0000256" key="2">
    <source>
        <dbReference type="ARBA" id="ARBA00023015"/>
    </source>
</evidence>
<dbReference type="InterPro" id="IPR036388">
    <property type="entry name" value="WH-like_DNA-bd_sf"/>
</dbReference>
<dbReference type="InterPro" id="IPR050389">
    <property type="entry name" value="LysR-type_TF"/>
</dbReference>
<name>A0A2T9JMC0_9CAUL</name>
<feature type="domain" description="HTH lysR-type" evidence="5">
    <location>
        <begin position="36"/>
        <end position="95"/>
    </location>
</feature>
<evidence type="ECO:0000256" key="1">
    <source>
        <dbReference type="ARBA" id="ARBA00009437"/>
    </source>
</evidence>
<dbReference type="PANTHER" id="PTHR30118">
    <property type="entry name" value="HTH-TYPE TRANSCRIPTIONAL REGULATOR LEUO-RELATED"/>
    <property type="match status" value="1"/>
</dbReference>
<evidence type="ECO:0000259" key="5">
    <source>
        <dbReference type="PROSITE" id="PS50931"/>
    </source>
</evidence>
<dbReference type="PRINTS" id="PR00039">
    <property type="entry name" value="HTHLYSR"/>
</dbReference>
<dbReference type="GO" id="GO:0003677">
    <property type="term" value="F:DNA binding"/>
    <property type="evidence" value="ECO:0007669"/>
    <property type="project" value="UniProtKB-KW"/>
</dbReference>
<dbReference type="PANTHER" id="PTHR30118:SF15">
    <property type="entry name" value="TRANSCRIPTIONAL REGULATORY PROTEIN"/>
    <property type="match status" value="1"/>
</dbReference>
<dbReference type="Gene3D" id="1.10.10.10">
    <property type="entry name" value="Winged helix-like DNA-binding domain superfamily/Winged helix DNA-binding domain"/>
    <property type="match status" value="1"/>
</dbReference>
<dbReference type="SUPFAM" id="SSF46785">
    <property type="entry name" value="Winged helix' DNA-binding domain"/>
    <property type="match status" value="1"/>
</dbReference>